<evidence type="ECO:0000256" key="4">
    <source>
        <dbReference type="SAM" id="Phobius"/>
    </source>
</evidence>
<dbReference type="InterPro" id="IPR003591">
    <property type="entry name" value="Leu-rich_rpt_typical-subtyp"/>
</dbReference>
<dbReference type="PROSITE" id="PS51450">
    <property type="entry name" value="LRR"/>
    <property type="match status" value="3"/>
</dbReference>
<proteinExistence type="predicted"/>
<dbReference type="Gene3D" id="3.80.10.10">
    <property type="entry name" value="Ribonuclease Inhibitor"/>
    <property type="match status" value="1"/>
</dbReference>
<keyword evidence="2" id="KW-0732">Signal</keyword>
<dbReference type="Pfam" id="PF13855">
    <property type="entry name" value="LRR_8"/>
    <property type="match status" value="1"/>
</dbReference>
<dbReference type="STRING" id="7232.A0A484BHN8"/>
<dbReference type="KEGG" id="dnv:108653561"/>
<comment type="caution">
    <text evidence="5">The sequence shown here is derived from an EMBL/GenBank/DDBJ whole genome shotgun (WGS) entry which is preliminary data.</text>
</comment>
<dbReference type="EMBL" id="LSRL02000034">
    <property type="protein sequence ID" value="TDG48299.1"/>
    <property type="molecule type" value="Genomic_DNA"/>
</dbReference>
<keyword evidence="6" id="KW-1185">Reference proteome</keyword>
<dbReference type="OMA" id="CGCQQVT"/>
<keyword evidence="3" id="KW-0677">Repeat</keyword>
<evidence type="ECO:0000313" key="6">
    <source>
        <dbReference type="Proteomes" id="UP000295192"/>
    </source>
</evidence>
<evidence type="ECO:0008006" key="7">
    <source>
        <dbReference type="Google" id="ProtNLM"/>
    </source>
</evidence>
<evidence type="ECO:0000313" key="5">
    <source>
        <dbReference type="EMBL" id="TDG48299.1"/>
    </source>
</evidence>
<sequence>MGLPKSMDLRCLLLNIVFISVVNALLAFGIASQDERRCSVGRIEKLMRIRCYNMDLKEVPQNLKTSVEVLDLSYNRIRKLKSGSFQRYTDIKFLMLYENMILSVEPGTFAPLTALQEVDLSNNGLTTIPMELFSLPRLRNLYIDSNELRELHQDLEALQRPIRAPLEYLNLANCDLHDIPDLGILPNLWQLNVSANPLTDFHIEKLANLCHLRVIDLTRTQINSCDCQQVTNHLMTIGANPKFVPVCMDSLDSSVCPLPYNRTVNSETFRGCLNSAELAEVRSLWLFGAGCFGGVFLVLLVSWYCIHRWRKRRAHRRLSQSIQNRKHFVISPRNATNNRMEDEPLHCDTASA</sequence>
<organism evidence="5 6">
    <name type="scientific">Drosophila navojoa</name>
    <name type="common">Fruit fly</name>
    <dbReference type="NCBI Taxonomy" id="7232"/>
    <lineage>
        <taxon>Eukaryota</taxon>
        <taxon>Metazoa</taxon>
        <taxon>Ecdysozoa</taxon>
        <taxon>Arthropoda</taxon>
        <taxon>Hexapoda</taxon>
        <taxon>Insecta</taxon>
        <taxon>Pterygota</taxon>
        <taxon>Neoptera</taxon>
        <taxon>Endopterygota</taxon>
        <taxon>Diptera</taxon>
        <taxon>Brachycera</taxon>
        <taxon>Muscomorpha</taxon>
        <taxon>Ephydroidea</taxon>
        <taxon>Drosophilidae</taxon>
        <taxon>Drosophila</taxon>
    </lineage>
</organism>
<reference evidence="5 6" key="1">
    <citation type="journal article" date="2019" name="J. Hered.">
        <title>An Improved Genome Assembly for Drosophila navojoa, the Basal Species in the mojavensis Cluster.</title>
        <authorList>
            <person name="Vanderlinde T."/>
            <person name="Dupim E.G."/>
            <person name="Nazario-Yepiz N.O."/>
            <person name="Carvalho A.B."/>
        </authorList>
    </citation>
    <scope>NUCLEOTIDE SEQUENCE [LARGE SCALE GENOMIC DNA]</scope>
    <source>
        <strain evidence="5">Navoj_Jal97</strain>
        <tissue evidence="5">Whole organism</tissue>
    </source>
</reference>
<keyword evidence="4" id="KW-1133">Transmembrane helix</keyword>
<dbReference type="InterPro" id="IPR001611">
    <property type="entry name" value="Leu-rich_rpt"/>
</dbReference>
<dbReference type="PANTHER" id="PTHR24373">
    <property type="entry name" value="SLIT RELATED LEUCINE-RICH REPEAT NEURONAL PROTEIN"/>
    <property type="match status" value="1"/>
</dbReference>
<evidence type="ECO:0000256" key="3">
    <source>
        <dbReference type="ARBA" id="ARBA00022737"/>
    </source>
</evidence>
<dbReference type="OrthoDB" id="694479at2759"/>
<name>A0A484BHN8_DRONA</name>
<feature type="transmembrane region" description="Helical" evidence="4">
    <location>
        <begin position="284"/>
        <end position="306"/>
    </location>
</feature>
<gene>
    <name evidence="5" type="ORF">AWZ03_005254</name>
</gene>
<dbReference type="SMART" id="SM00369">
    <property type="entry name" value="LRR_TYP"/>
    <property type="match status" value="4"/>
</dbReference>
<dbReference type="SUPFAM" id="SSF52058">
    <property type="entry name" value="L domain-like"/>
    <property type="match status" value="1"/>
</dbReference>
<dbReference type="AlphaFoldDB" id="A0A484BHN8"/>
<dbReference type="InterPro" id="IPR050328">
    <property type="entry name" value="Dev_Immune_Receptor"/>
</dbReference>
<keyword evidence="4" id="KW-0472">Membrane</keyword>
<evidence type="ECO:0000256" key="2">
    <source>
        <dbReference type="ARBA" id="ARBA00022729"/>
    </source>
</evidence>
<feature type="transmembrane region" description="Helical" evidence="4">
    <location>
        <begin position="12"/>
        <end position="31"/>
    </location>
</feature>
<accession>A0A484BHN8</accession>
<protein>
    <recommendedName>
        <fullName evidence="7">LRRCT domain-containing protein</fullName>
    </recommendedName>
</protein>
<evidence type="ECO:0000256" key="1">
    <source>
        <dbReference type="ARBA" id="ARBA00022614"/>
    </source>
</evidence>
<keyword evidence="1" id="KW-0433">Leucine-rich repeat</keyword>
<dbReference type="Proteomes" id="UP000295192">
    <property type="component" value="Unassembled WGS sequence"/>
</dbReference>
<dbReference type="InterPro" id="IPR032675">
    <property type="entry name" value="LRR_dom_sf"/>
</dbReference>
<dbReference type="PANTHER" id="PTHR24373:SF275">
    <property type="entry name" value="TIR DOMAIN-CONTAINING PROTEIN"/>
    <property type="match status" value="1"/>
</dbReference>
<keyword evidence="4" id="KW-0812">Transmembrane</keyword>